<evidence type="ECO:0000313" key="3">
    <source>
        <dbReference type="Proteomes" id="UP000076727"/>
    </source>
</evidence>
<feature type="region of interest" description="Disordered" evidence="1">
    <location>
        <begin position="333"/>
        <end position="356"/>
    </location>
</feature>
<proteinExistence type="predicted"/>
<sequence>MSFHTGNAVYFSSSTNDYYAIKESASDSSVVLSLSLSDIMDIPDEDPQPAPTVLDRAPRSDIPRASRINAMSLGFILSERMSNYSSSNALSSTPIPSSLPSASPQEKHAGYYHDLSDESATEVNVRGWAPPDSDHHIFVDALELPAQSLCHIPGRFSSALPKVIMTTVPVSTRLPDDCLSHMESDLETALTKDAPRRGHADLGHSVAPAVSPAGLRALDLLTPSQLPSASSMHAFAALTSVRRTLDRTNASHPAPATASARRLLPVSTPAPAPGSSPCTTSPMASPSTPGPTQPSCGTAEPQRRAPPAPRGGVAPALARSITSIRLARERALQAHAARPWAKSVGGSAQSSCGDAF</sequence>
<feature type="compositionally biased region" description="Polar residues" evidence="1">
    <location>
        <begin position="346"/>
        <end position="356"/>
    </location>
</feature>
<dbReference type="Proteomes" id="UP000076727">
    <property type="component" value="Unassembled WGS sequence"/>
</dbReference>
<keyword evidence="3" id="KW-1185">Reference proteome</keyword>
<evidence type="ECO:0000313" key="2">
    <source>
        <dbReference type="EMBL" id="KZT65215.1"/>
    </source>
</evidence>
<feature type="compositionally biased region" description="Low complexity" evidence="1">
    <location>
        <begin position="87"/>
        <end position="104"/>
    </location>
</feature>
<dbReference type="AlphaFoldDB" id="A0A165M4A7"/>
<dbReference type="OrthoDB" id="10672390at2759"/>
<gene>
    <name evidence="2" type="ORF">DAEQUDRAFT_731736</name>
</gene>
<feature type="region of interest" description="Disordered" evidence="1">
    <location>
        <begin position="87"/>
        <end position="107"/>
    </location>
</feature>
<name>A0A165M4A7_9APHY</name>
<feature type="compositionally biased region" description="Polar residues" evidence="1">
    <location>
        <begin position="276"/>
        <end position="287"/>
    </location>
</feature>
<evidence type="ECO:0000256" key="1">
    <source>
        <dbReference type="SAM" id="MobiDB-lite"/>
    </source>
</evidence>
<dbReference type="EMBL" id="KV429110">
    <property type="protein sequence ID" value="KZT65215.1"/>
    <property type="molecule type" value="Genomic_DNA"/>
</dbReference>
<accession>A0A165M4A7</accession>
<feature type="region of interest" description="Disordered" evidence="1">
    <location>
        <begin position="247"/>
        <end position="316"/>
    </location>
</feature>
<organism evidence="2 3">
    <name type="scientific">Daedalea quercina L-15889</name>
    <dbReference type="NCBI Taxonomy" id="1314783"/>
    <lineage>
        <taxon>Eukaryota</taxon>
        <taxon>Fungi</taxon>
        <taxon>Dikarya</taxon>
        <taxon>Basidiomycota</taxon>
        <taxon>Agaricomycotina</taxon>
        <taxon>Agaricomycetes</taxon>
        <taxon>Polyporales</taxon>
        <taxon>Fomitopsis</taxon>
    </lineage>
</organism>
<reference evidence="2 3" key="1">
    <citation type="journal article" date="2016" name="Mol. Biol. Evol.">
        <title>Comparative Genomics of Early-Diverging Mushroom-Forming Fungi Provides Insights into the Origins of Lignocellulose Decay Capabilities.</title>
        <authorList>
            <person name="Nagy L.G."/>
            <person name="Riley R."/>
            <person name="Tritt A."/>
            <person name="Adam C."/>
            <person name="Daum C."/>
            <person name="Floudas D."/>
            <person name="Sun H."/>
            <person name="Yadav J.S."/>
            <person name="Pangilinan J."/>
            <person name="Larsson K.H."/>
            <person name="Matsuura K."/>
            <person name="Barry K."/>
            <person name="Labutti K."/>
            <person name="Kuo R."/>
            <person name="Ohm R.A."/>
            <person name="Bhattacharya S.S."/>
            <person name="Shirouzu T."/>
            <person name="Yoshinaga Y."/>
            <person name="Martin F.M."/>
            <person name="Grigoriev I.V."/>
            <person name="Hibbett D.S."/>
        </authorList>
    </citation>
    <scope>NUCLEOTIDE SEQUENCE [LARGE SCALE GENOMIC DNA]</scope>
    <source>
        <strain evidence="2 3">L-15889</strain>
    </source>
</reference>
<protein>
    <submittedName>
        <fullName evidence="2">Uncharacterized protein</fullName>
    </submittedName>
</protein>